<feature type="transmembrane region" description="Helical" evidence="2">
    <location>
        <begin position="61"/>
        <end position="88"/>
    </location>
</feature>
<feature type="transmembrane region" description="Helical" evidence="2">
    <location>
        <begin position="207"/>
        <end position="230"/>
    </location>
</feature>
<keyword evidence="2" id="KW-1133">Transmembrane helix</keyword>
<feature type="transmembrane region" description="Helical" evidence="2">
    <location>
        <begin position="321"/>
        <end position="340"/>
    </location>
</feature>
<dbReference type="HOGENOM" id="CLU_043930_1_0_9"/>
<dbReference type="STRING" id="525254.HMPREF0072_1771"/>
<accession>C2BHF1</accession>
<dbReference type="EMBL" id="ABYO01000248">
    <property type="protein sequence ID" value="EEI85564.1"/>
    <property type="molecule type" value="Genomic_DNA"/>
</dbReference>
<feature type="transmembrane region" description="Helical" evidence="2">
    <location>
        <begin position="346"/>
        <end position="367"/>
    </location>
</feature>
<feature type="region of interest" description="Disordered" evidence="1">
    <location>
        <begin position="422"/>
        <end position="444"/>
    </location>
</feature>
<dbReference type="Proteomes" id="UP000005984">
    <property type="component" value="Unassembled WGS sequence"/>
</dbReference>
<evidence type="ECO:0000313" key="3">
    <source>
        <dbReference type="EMBL" id="EEI85564.1"/>
    </source>
</evidence>
<feature type="transmembrane region" description="Helical" evidence="2">
    <location>
        <begin position="133"/>
        <end position="152"/>
    </location>
</feature>
<evidence type="ECO:0000256" key="2">
    <source>
        <dbReference type="SAM" id="Phobius"/>
    </source>
</evidence>
<gene>
    <name evidence="3" type="ORF">HMPREF0072_1771</name>
</gene>
<feature type="transmembrane region" description="Helical" evidence="2">
    <location>
        <begin position="242"/>
        <end position="265"/>
    </location>
</feature>
<reference evidence="3 4" key="1">
    <citation type="submission" date="2008-10" db="EMBL/GenBank/DDBJ databases">
        <authorList>
            <person name="Qin X."/>
            <person name="Bachman B."/>
            <person name="Battles P."/>
            <person name="Bell A."/>
            <person name="Bess C."/>
            <person name="Bickham C."/>
            <person name="Chaboub L."/>
            <person name="Chen D."/>
            <person name="Coyle M."/>
            <person name="Deiros D.R."/>
            <person name="Dinh H."/>
            <person name="Forbes L."/>
            <person name="Fowler G."/>
            <person name="Francisco L."/>
            <person name="Fu Q."/>
            <person name="Gubbala S."/>
            <person name="Hale W."/>
            <person name="Han Y."/>
            <person name="Hemphill L."/>
            <person name="Highlander S.K."/>
            <person name="Hirani K."/>
            <person name="Hogues M."/>
            <person name="Jackson L."/>
            <person name="Jakkamsetti A."/>
            <person name="Javaid M."/>
            <person name="Jiang H."/>
            <person name="Korchina V."/>
            <person name="Kovar C."/>
            <person name="Lara F."/>
            <person name="Lee S."/>
            <person name="Mata R."/>
            <person name="Mathew T."/>
            <person name="Moen C."/>
            <person name="Morales K."/>
            <person name="Munidasa M."/>
            <person name="Nazareth L."/>
            <person name="Ngo R."/>
            <person name="Nguyen L."/>
            <person name="Okwuonu G."/>
            <person name="Ongeri F."/>
            <person name="Patil S."/>
            <person name="Petrosino J."/>
            <person name="Pham C."/>
            <person name="Pham P."/>
            <person name="Pu L.-L."/>
            <person name="Puazo M."/>
            <person name="Raj R."/>
            <person name="Reid J."/>
            <person name="Rouhana J."/>
            <person name="Saada N."/>
            <person name="Shang Y."/>
            <person name="Simmons D."/>
            <person name="Thornton R."/>
            <person name="Warren J."/>
            <person name="Weissenberger G."/>
            <person name="Zhang J."/>
            <person name="Zhang L."/>
            <person name="Zhou C."/>
            <person name="Zhu D."/>
            <person name="Muzny D."/>
            <person name="Worley K."/>
            <person name="Gibbs R."/>
        </authorList>
    </citation>
    <scope>NUCLEOTIDE SEQUENCE [LARGE SCALE GENOMIC DNA]</scope>
    <source>
        <strain evidence="3 4">ATCC 51172</strain>
    </source>
</reference>
<dbReference type="PANTHER" id="PTHR37814">
    <property type="entry name" value="CONSERVED MEMBRANE PROTEIN"/>
    <property type="match status" value="1"/>
</dbReference>
<comment type="caution">
    <text evidence="3">The sequence shown here is derived from an EMBL/GenBank/DDBJ whole genome shotgun (WGS) entry which is preliminary data.</text>
</comment>
<feature type="compositionally biased region" description="Basic and acidic residues" evidence="1">
    <location>
        <begin position="422"/>
        <end position="431"/>
    </location>
</feature>
<keyword evidence="2" id="KW-0472">Membrane</keyword>
<organism evidence="3 4">
    <name type="scientific">Anaerococcus lactolyticus ATCC 51172</name>
    <dbReference type="NCBI Taxonomy" id="525254"/>
    <lineage>
        <taxon>Bacteria</taxon>
        <taxon>Bacillati</taxon>
        <taxon>Bacillota</taxon>
        <taxon>Tissierellia</taxon>
        <taxon>Tissierellales</taxon>
        <taxon>Peptoniphilaceae</taxon>
        <taxon>Anaerococcus</taxon>
    </lineage>
</organism>
<protein>
    <recommendedName>
        <fullName evidence="5">Branched-chain amino acid transport protein</fullName>
    </recommendedName>
</protein>
<keyword evidence="4" id="KW-1185">Reference proteome</keyword>
<feature type="transmembrane region" description="Helical" evidence="2">
    <location>
        <begin position="109"/>
        <end position="127"/>
    </location>
</feature>
<dbReference type="PANTHER" id="PTHR37814:SF1">
    <property type="entry name" value="MEMBRANE PROTEIN"/>
    <property type="match status" value="1"/>
</dbReference>
<dbReference type="InterPro" id="IPR038728">
    <property type="entry name" value="YkvI-like"/>
</dbReference>
<evidence type="ECO:0000313" key="4">
    <source>
        <dbReference type="Proteomes" id="UP000005984"/>
    </source>
</evidence>
<feature type="transmembrane region" description="Helical" evidence="2">
    <location>
        <begin position="164"/>
        <end position="184"/>
    </location>
</feature>
<sequence>MWSLFLFNLIKTSLPVSWWDGGNMNKQTFKIMLAYVGVLTGAGLASGQELLQYFVSLGINGLVGISLVGILHMVIGGILLILGSHYLATDHSDVFDEITNKFISKFMDISLIFTCFVVGFVMLAGAGSNLNQAFGLNVNVGRVLCALLIIVVGMMDFSKVSKILGSFTPFIVGFVLIGSVYTFIKFKPDWQALNAFAVKLPSNFDNVGFAVLNYFGMCLMTAVSMGLVLGGDELSTENAGKGGLMGGAIVGIMGVLITLTLLIRVEEVYNLDIPMLYIIEDISPILGFVMALVVFGMIFNTGISLFYALARRFSNDDEKRFKIMLVAITGVGFVLSFLGFKKLVSIFYPIIGYIGIFMMALLVFAYFKERSVIRRESMKRLGIRHYMRKKLDDDLDFTKQDEERLNKLIDRSHIDNDQIEEKTEETVKEAIDNDEEPITDHGEG</sequence>
<feature type="transmembrane region" description="Helical" evidence="2">
    <location>
        <begin position="33"/>
        <end position="55"/>
    </location>
</feature>
<evidence type="ECO:0008006" key="5">
    <source>
        <dbReference type="Google" id="ProtNLM"/>
    </source>
</evidence>
<dbReference type="eggNOG" id="COG3949">
    <property type="taxonomic scope" value="Bacteria"/>
</dbReference>
<feature type="transmembrane region" description="Helical" evidence="2">
    <location>
        <begin position="285"/>
        <end position="309"/>
    </location>
</feature>
<keyword evidence="2" id="KW-0812">Transmembrane</keyword>
<proteinExistence type="predicted"/>
<dbReference type="AlphaFoldDB" id="C2BHF1"/>
<evidence type="ECO:0000256" key="1">
    <source>
        <dbReference type="SAM" id="MobiDB-lite"/>
    </source>
</evidence>
<name>C2BHF1_9FIRM</name>